<proteinExistence type="predicted"/>
<reference evidence="1" key="1">
    <citation type="submission" date="2020-10" db="EMBL/GenBank/DDBJ databases">
        <title>Ca. Dormibacterota MAGs.</title>
        <authorList>
            <person name="Montgomery K."/>
        </authorList>
    </citation>
    <scope>NUCLEOTIDE SEQUENCE [LARGE SCALE GENOMIC DNA]</scope>
    <source>
        <strain evidence="1">SC8812_S17_10</strain>
    </source>
</reference>
<accession>A0A934K084</accession>
<dbReference type="RefSeq" id="WP_350341369.1">
    <property type="nucleotide sequence ID" value="NZ_JAEKNR010000097.1"/>
</dbReference>
<name>A0A934K084_9BACT</name>
<gene>
    <name evidence="1" type="ORF">JF922_08715</name>
</gene>
<evidence type="ECO:0000313" key="1">
    <source>
        <dbReference type="EMBL" id="MBJ7598152.1"/>
    </source>
</evidence>
<evidence type="ECO:0000313" key="2">
    <source>
        <dbReference type="Proteomes" id="UP000612893"/>
    </source>
</evidence>
<comment type="caution">
    <text evidence="1">The sequence shown here is derived from an EMBL/GenBank/DDBJ whole genome shotgun (WGS) entry which is preliminary data.</text>
</comment>
<dbReference type="Proteomes" id="UP000612893">
    <property type="component" value="Unassembled WGS sequence"/>
</dbReference>
<evidence type="ECO:0008006" key="3">
    <source>
        <dbReference type="Google" id="ProtNLM"/>
    </source>
</evidence>
<dbReference type="EMBL" id="JAEKNR010000097">
    <property type="protein sequence ID" value="MBJ7598152.1"/>
    <property type="molecule type" value="Genomic_DNA"/>
</dbReference>
<dbReference type="InterPro" id="IPR008930">
    <property type="entry name" value="Terpenoid_cyclase/PrenylTrfase"/>
</dbReference>
<keyword evidence="2" id="KW-1185">Reference proteome</keyword>
<protein>
    <recommendedName>
        <fullName evidence="3">Squalene cyclase C-terminal domain-containing protein</fullName>
    </recommendedName>
</protein>
<sequence length="296" mass="32813">MRSQLPNGEFRTLLSTDFDLCKDVVSDRSPFVTTFVLQSLRLLQAPGLEDAAEKALGFLLQEQDEQGFWSYWTRESPKRSLVPPDVDDTSCASWVMSRYGRSFRDNRTAVAANRDREGRFMTWLGLAEEENDVDGVVNANAVLYLGGGQETAAACEYLARLVESPESELGSWYYPDPLSLDHAVSRAAWHGVSSLRGCRERLLARVSDRCAGAGHPQNALGAALAALTLLNCEAEVELLDRQIDVILSRQRDDGSWPRAAFYSGPRAPLPRSVWFGSEELTTALCLEAVVRYSSLD</sequence>
<dbReference type="SUPFAM" id="SSF48239">
    <property type="entry name" value="Terpenoid cyclases/Protein prenyltransferases"/>
    <property type="match status" value="1"/>
</dbReference>
<dbReference type="AlphaFoldDB" id="A0A934K084"/>
<organism evidence="1 2">
    <name type="scientific">Candidatus Nephthysia bennettiae</name>
    <dbReference type="NCBI Taxonomy" id="3127016"/>
    <lineage>
        <taxon>Bacteria</taxon>
        <taxon>Bacillati</taxon>
        <taxon>Candidatus Dormiibacterota</taxon>
        <taxon>Candidatus Dormibacteria</taxon>
        <taxon>Candidatus Dormibacterales</taxon>
        <taxon>Candidatus Dormibacteraceae</taxon>
        <taxon>Candidatus Nephthysia</taxon>
    </lineage>
</organism>
<dbReference type="Gene3D" id="1.50.10.20">
    <property type="match status" value="1"/>
</dbReference>